<accession>A0ABU9N4W7</accession>
<evidence type="ECO:0000313" key="3">
    <source>
        <dbReference type="EMBL" id="MEM0542754.1"/>
    </source>
</evidence>
<dbReference type="Pfam" id="PF14289">
    <property type="entry name" value="DUF4369"/>
    <property type="match status" value="1"/>
</dbReference>
<name>A0ABU9N4W7_9FLAO</name>
<dbReference type="PROSITE" id="PS51257">
    <property type="entry name" value="PROKAR_LIPOPROTEIN"/>
    <property type="match status" value="1"/>
</dbReference>
<gene>
    <name evidence="3" type="ORF">WFZ85_08990</name>
</gene>
<proteinExistence type="predicted"/>
<feature type="chain" id="PRO_5045688246" evidence="1">
    <location>
        <begin position="22"/>
        <end position="243"/>
    </location>
</feature>
<organism evidence="3 4">
    <name type="scientific">Flavobacterium aureirubrum</name>
    <dbReference type="NCBI Taxonomy" id="3133147"/>
    <lineage>
        <taxon>Bacteria</taxon>
        <taxon>Pseudomonadati</taxon>
        <taxon>Bacteroidota</taxon>
        <taxon>Flavobacteriia</taxon>
        <taxon>Flavobacteriales</taxon>
        <taxon>Flavobacteriaceae</taxon>
        <taxon>Flavobacterium</taxon>
    </lineage>
</organism>
<keyword evidence="1" id="KW-0732">Signal</keyword>
<dbReference type="EMBL" id="JBCGDO010000010">
    <property type="protein sequence ID" value="MEM0542754.1"/>
    <property type="molecule type" value="Genomic_DNA"/>
</dbReference>
<evidence type="ECO:0000259" key="2">
    <source>
        <dbReference type="Pfam" id="PF14289"/>
    </source>
</evidence>
<feature type="signal peptide" evidence="1">
    <location>
        <begin position="1"/>
        <end position="21"/>
    </location>
</feature>
<dbReference type="InterPro" id="IPR025380">
    <property type="entry name" value="DUF4369"/>
</dbReference>
<dbReference type="Proteomes" id="UP001460072">
    <property type="component" value="Unassembled WGS sequence"/>
</dbReference>
<evidence type="ECO:0000256" key="1">
    <source>
        <dbReference type="SAM" id="SignalP"/>
    </source>
</evidence>
<protein>
    <submittedName>
        <fullName evidence="3">DUF4369 domain-containing protein</fullName>
    </submittedName>
</protein>
<keyword evidence="4" id="KW-1185">Reference proteome</keyword>
<dbReference type="RefSeq" id="WP_342695960.1">
    <property type="nucleotide sequence ID" value="NZ_JBCGDO010000010.1"/>
</dbReference>
<sequence length="243" mass="27331">MKKIILLVAVAVTLFSCNNLAEGEYIISGTIKGMKSGLVYLEKQNPMGMGISAIDTVKIVDGKFEIKGKTGEPEIHFIQVDKLEGKVPVILEGGEITVEVDKDSVFKSKMGGTYNNDEFSKFGLESSNIQKKLQKNVMAFQMKNKAIIEEAQKTNDTVVMNKLKLEYDVIQKEMTDYTFNYPKTHPKSFISVLIIQAMFNNRNFTEKDIEKVYNSLDESLKKTKPGKSIQENLALSKKKPTLK</sequence>
<evidence type="ECO:0000313" key="4">
    <source>
        <dbReference type="Proteomes" id="UP001460072"/>
    </source>
</evidence>
<reference evidence="3 4" key="1">
    <citation type="submission" date="2024-03" db="EMBL/GenBank/DDBJ databases">
        <title>Two novel species of the genus Flavobacterium exhibiting potentially degradation of complex polysaccharides.</title>
        <authorList>
            <person name="Lian X."/>
        </authorList>
    </citation>
    <scope>NUCLEOTIDE SEQUENCE [LARGE SCALE GENOMIC DNA]</scope>
    <source>
        <strain evidence="4">j3</strain>
    </source>
</reference>
<feature type="domain" description="DUF4369" evidence="2">
    <location>
        <begin position="25"/>
        <end position="119"/>
    </location>
</feature>
<comment type="caution">
    <text evidence="3">The sequence shown here is derived from an EMBL/GenBank/DDBJ whole genome shotgun (WGS) entry which is preliminary data.</text>
</comment>